<comment type="caution">
    <text evidence="6">The sequence shown here is derived from an EMBL/GenBank/DDBJ whole genome shotgun (WGS) entry which is preliminary data.</text>
</comment>
<dbReference type="GO" id="GO:0016020">
    <property type="term" value="C:membrane"/>
    <property type="evidence" value="ECO:0007669"/>
    <property type="project" value="UniProtKB-SubCell"/>
</dbReference>
<evidence type="ECO:0000313" key="6">
    <source>
        <dbReference type="EMBL" id="OBZ82770.1"/>
    </source>
</evidence>
<dbReference type="OrthoDB" id="407617at2759"/>
<dbReference type="EMBL" id="LUGH01000791">
    <property type="protein sequence ID" value="OBZ82770.1"/>
    <property type="molecule type" value="Genomic_DNA"/>
</dbReference>
<keyword evidence="3 5" id="KW-1133">Transmembrane helix</keyword>
<keyword evidence="7" id="KW-1185">Reference proteome</keyword>
<proteinExistence type="predicted"/>
<sequence>QFFGVLPVVFVIVGFLPQYYEIFRERRVIGVSHVFLAMDFFGSVFSIVSLDVLALVNYIAIGCLDVGILTLYYIFEWYQSRKEKDTETAIREISDDCEDVQSTKFSPLEACTKTTS</sequence>
<dbReference type="InterPro" id="IPR006603">
    <property type="entry name" value="PQ-loop_rpt"/>
</dbReference>
<dbReference type="SMART" id="SM00679">
    <property type="entry name" value="CTNS"/>
    <property type="match status" value="1"/>
</dbReference>
<evidence type="ECO:0000256" key="5">
    <source>
        <dbReference type="SAM" id="Phobius"/>
    </source>
</evidence>
<evidence type="ECO:0000256" key="1">
    <source>
        <dbReference type="ARBA" id="ARBA00004141"/>
    </source>
</evidence>
<dbReference type="Pfam" id="PF04193">
    <property type="entry name" value="PQ-loop"/>
    <property type="match status" value="1"/>
</dbReference>
<evidence type="ECO:0000256" key="2">
    <source>
        <dbReference type="ARBA" id="ARBA00022692"/>
    </source>
</evidence>
<keyword evidence="2 5" id="KW-0812">Transmembrane</keyword>
<reference evidence="6 7" key="1">
    <citation type="submission" date="2016-03" db="EMBL/GenBank/DDBJ databases">
        <title>Choanephora cucurbitarum.</title>
        <authorList>
            <person name="Min B."/>
            <person name="Park H."/>
            <person name="Park J.-H."/>
            <person name="Shin H.-D."/>
            <person name="Choi I.-G."/>
        </authorList>
    </citation>
    <scope>NUCLEOTIDE SEQUENCE [LARGE SCALE GENOMIC DNA]</scope>
    <source>
        <strain evidence="6 7">KUS-F28377</strain>
    </source>
</reference>
<protein>
    <submittedName>
        <fullName evidence="6">Uncharacterized protein C2E12.03c</fullName>
    </submittedName>
</protein>
<accession>A0A1C7N0Y3</accession>
<gene>
    <name evidence="6" type="ORF">A0J61_09177</name>
</gene>
<dbReference type="Proteomes" id="UP000093000">
    <property type="component" value="Unassembled WGS sequence"/>
</dbReference>
<feature type="transmembrane region" description="Helical" evidence="5">
    <location>
        <begin position="30"/>
        <end position="49"/>
    </location>
</feature>
<feature type="transmembrane region" description="Helical" evidence="5">
    <location>
        <begin position="6"/>
        <end position="23"/>
    </location>
</feature>
<dbReference type="InParanoid" id="A0A1C7N0Y3"/>
<comment type="subcellular location">
    <subcellularLocation>
        <location evidence="1">Membrane</location>
        <topology evidence="1">Multi-pass membrane protein</topology>
    </subcellularLocation>
</comment>
<evidence type="ECO:0000256" key="3">
    <source>
        <dbReference type="ARBA" id="ARBA00022989"/>
    </source>
</evidence>
<evidence type="ECO:0000313" key="7">
    <source>
        <dbReference type="Proteomes" id="UP000093000"/>
    </source>
</evidence>
<dbReference type="Gene3D" id="1.20.1280.290">
    <property type="match status" value="1"/>
</dbReference>
<evidence type="ECO:0000256" key="4">
    <source>
        <dbReference type="ARBA" id="ARBA00023136"/>
    </source>
</evidence>
<feature type="transmembrane region" description="Helical" evidence="5">
    <location>
        <begin position="55"/>
        <end position="75"/>
    </location>
</feature>
<feature type="non-terminal residue" evidence="6">
    <location>
        <position position="1"/>
    </location>
</feature>
<dbReference type="AlphaFoldDB" id="A0A1C7N0Y3"/>
<organism evidence="6 7">
    <name type="scientific">Choanephora cucurbitarum</name>
    <dbReference type="NCBI Taxonomy" id="101091"/>
    <lineage>
        <taxon>Eukaryota</taxon>
        <taxon>Fungi</taxon>
        <taxon>Fungi incertae sedis</taxon>
        <taxon>Mucoromycota</taxon>
        <taxon>Mucoromycotina</taxon>
        <taxon>Mucoromycetes</taxon>
        <taxon>Mucorales</taxon>
        <taxon>Mucorineae</taxon>
        <taxon>Choanephoraceae</taxon>
        <taxon>Choanephoroideae</taxon>
        <taxon>Choanephora</taxon>
    </lineage>
</organism>
<name>A0A1C7N0Y3_9FUNG</name>
<keyword evidence="4 5" id="KW-0472">Membrane</keyword>